<dbReference type="Pfam" id="PF07681">
    <property type="entry name" value="DoxX"/>
    <property type="match status" value="1"/>
</dbReference>
<keyword evidence="4 5" id="KW-0472">Membrane</keyword>
<feature type="transmembrane region" description="Helical" evidence="5">
    <location>
        <begin position="44"/>
        <end position="67"/>
    </location>
</feature>
<keyword evidence="2 5" id="KW-0812">Transmembrane</keyword>
<reference evidence="6 7" key="1">
    <citation type="submission" date="2017-10" db="EMBL/GenBank/DDBJ databases">
        <title>Paenichitinophaga pekingensis gen. nov., sp. nov., isolated from activated sludge.</title>
        <authorList>
            <person name="Jin D."/>
            <person name="Kong X."/>
            <person name="Deng Y."/>
            <person name="Bai Z."/>
        </authorList>
    </citation>
    <scope>NUCLEOTIDE SEQUENCE [LARGE SCALE GENOMIC DNA]</scope>
    <source>
        <strain evidence="6 7">13</strain>
    </source>
</reference>
<evidence type="ECO:0000256" key="3">
    <source>
        <dbReference type="ARBA" id="ARBA00022989"/>
    </source>
</evidence>
<evidence type="ECO:0000256" key="1">
    <source>
        <dbReference type="ARBA" id="ARBA00004141"/>
    </source>
</evidence>
<dbReference type="KEGG" id="cbae:COR50_19775"/>
<feature type="transmembrane region" description="Helical" evidence="5">
    <location>
        <begin position="74"/>
        <end position="91"/>
    </location>
</feature>
<evidence type="ECO:0000256" key="2">
    <source>
        <dbReference type="ARBA" id="ARBA00022692"/>
    </source>
</evidence>
<feature type="transmembrane region" description="Helical" evidence="5">
    <location>
        <begin position="97"/>
        <end position="114"/>
    </location>
</feature>
<comment type="subcellular location">
    <subcellularLocation>
        <location evidence="1">Membrane</location>
        <topology evidence="1">Multi-pass membrane protein</topology>
    </subcellularLocation>
</comment>
<dbReference type="GO" id="GO:0016020">
    <property type="term" value="C:membrane"/>
    <property type="evidence" value="ECO:0007669"/>
    <property type="project" value="UniProtKB-SubCell"/>
</dbReference>
<sequence>MKQKILFVVSLLFGLIYINSGLNKFFNYMPVPDDLPESLLKIMSAYMEIGWLIPLVGVIEIVGGILFITNKFRALGAIVILPVMVGVLLTHTVNAPSGLPMALALFIVNIWVIYENRHKYMPMLQK</sequence>
<organism evidence="6 7">
    <name type="scientific">Chitinophaga caeni</name>
    <dbReference type="NCBI Taxonomy" id="2029983"/>
    <lineage>
        <taxon>Bacteria</taxon>
        <taxon>Pseudomonadati</taxon>
        <taxon>Bacteroidota</taxon>
        <taxon>Chitinophagia</taxon>
        <taxon>Chitinophagales</taxon>
        <taxon>Chitinophagaceae</taxon>
        <taxon>Chitinophaga</taxon>
    </lineage>
</organism>
<dbReference type="AlphaFoldDB" id="A0A291QZG4"/>
<gene>
    <name evidence="6" type="ORF">COR50_19775</name>
</gene>
<protein>
    <submittedName>
        <fullName evidence="6">DoxX family protein</fullName>
    </submittedName>
</protein>
<dbReference type="OrthoDB" id="8161897at2"/>
<dbReference type="InterPro" id="IPR032808">
    <property type="entry name" value="DoxX"/>
</dbReference>
<dbReference type="Proteomes" id="UP000220133">
    <property type="component" value="Chromosome"/>
</dbReference>
<accession>A0A291QZG4</accession>
<dbReference type="RefSeq" id="WP_098195601.1">
    <property type="nucleotide sequence ID" value="NZ_CP023777.1"/>
</dbReference>
<keyword evidence="3 5" id="KW-1133">Transmembrane helix</keyword>
<evidence type="ECO:0000256" key="5">
    <source>
        <dbReference type="SAM" id="Phobius"/>
    </source>
</evidence>
<proteinExistence type="predicted"/>
<evidence type="ECO:0000256" key="4">
    <source>
        <dbReference type="ARBA" id="ARBA00023136"/>
    </source>
</evidence>
<keyword evidence="7" id="KW-1185">Reference proteome</keyword>
<name>A0A291QZG4_9BACT</name>
<evidence type="ECO:0000313" key="6">
    <source>
        <dbReference type="EMBL" id="ATL49233.1"/>
    </source>
</evidence>
<evidence type="ECO:0000313" key="7">
    <source>
        <dbReference type="Proteomes" id="UP000220133"/>
    </source>
</evidence>
<dbReference type="EMBL" id="CP023777">
    <property type="protein sequence ID" value="ATL49233.1"/>
    <property type="molecule type" value="Genomic_DNA"/>
</dbReference>